<comment type="similarity">
    <text evidence="1">Belongs to the colicins ColE2/ColE8/ColE9 and pyocins S1/S2 family.</text>
</comment>
<protein>
    <recommendedName>
        <fullName evidence="7">Bacteriocin immunity protein</fullName>
    </recommendedName>
</protein>
<organism evidence="4 6">
    <name type="scientific">Pectobacterium carotovorum subsp. carotovorum</name>
    <name type="common">Erwinia carotovora subsp. carotovora</name>
    <dbReference type="NCBI Taxonomy" id="555"/>
    <lineage>
        <taxon>Bacteria</taxon>
        <taxon>Pseudomonadati</taxon>
        <taxon>Pseudomonadota</taxon>
        <taxon>Gammaproteobacteria</taxon>
        <taxon>Enterobacterales</taxon>
        <taxon>Pectobacteriaceae</taxon>
        <taxon>Pectobacterium</taxon>
    </lineage>
</organism>
<evidence type="ECO:0000313" key="3">
    <source>
        <dbReference type="EMBL" id="GKX48955.1"/>
    </source>
</evidence>
<dbReference type="InterPro" id="IPR000290">
    <property type="entry name" value="Colicin_pyocin"/>
</dbReference>
<dbReference type="EMBL" id="BSRL01000011">
    <property type="protein sequence ID" value="GLV71368.1"/>
    <property type="molecule type" value="Genomic_DNA"/>
</dbReference>
<evidence type="ECO:0000313" key="6">
    <source>
        <dbReference type="Proteomes" id="UP001165145"/>
    </source>
</evidence>
<dbReference type="PRINTS" id="PR01299">
    <property type="entry name" value="PYOCIN"/>
</dbReference>
<evidence type="ECO:0000313" key="4">
    <source>
        <dbReference type="EMBL" id="GLV71368.1"/>
    </source>
</evidence>
<accession>A0AAI9L3U9</accession>
<dbReference type="Proteomes" id="UP001165145">
    <property type="component" value="Unassembled WGS sequence"/>
</dbReference>
<dbReference type="Gene3D" id="1.10.1200.20">
    <property type="entry name" value="Colicin E immunity protein"/>
    <property type="match status" value="1"/>
</dbReference>
<dbReference type="Proteomes" id="UP001058167">
    <property type="component" value="Unassembled WGS sequence"/>
</dbReference>
<name>A0AAI9L3U9_PECCC</name>
<reference evidence="3" key="1">
    <citation type="submission" date="2022-06" db="EMBL/GenBank/DDBJ databases">
        <title>Draft genome sequences of Pectobacterium carotovorum subsp. carotovorum str. NBRC12380.</title>
        <authorList>
            <person name="Wakabayashi Y."/>
            <person name="Kojima K."/>
        </authorList>
    </citation>
    <scope>NUCLEOTIDE SEQUENCE</scope>
    <source>
        <strain evidence="3">NBRC 12380</strain>
    </source>
</reference>
<evidence type="ECO:0008006" key="7">
    <source>
        <dbReference type="Google" id="ProtNLM"/>
    </source>
</evidence>
<gene>
    <name evidence="4" type="ORF">Pcaca03_38120</name>
    <name evidence="3" type="ORF">SOASR016_37070</name>
</gene>
<evidence type="ECO:0000256" key="1">
    <source>
        <dbReference type="ARBA" id="ARBA00009346"/>
    </source>
</evidence>
<reference evidence="4" key="2">
    <citation type="submission" date="2023-02" db="EMBL/GenBank/DDBJ databases">
        <title>Pectobacterium carotovorum subsp. carotovorum NBRC 12380.</title>
        <authorList>
            <person name="Ichikawa N."/>
            <person name="Sato H."/>
            <person name="Tonouchi N."/>
        </authorList>
    </citation>
    <scope>NUCLEOTIDE SEQUENCE</scope>
    <source>
        <strain evidence="4">NBRC 12380</strain>
    </source>
</reference>
<evidence type="ECO:0000313" key="5">
    <source>
        <dbReference type="Proteomes" id="UP001058167"/>
    </source>
</evidence>
<dbReference type="Pfam" id="PF01320">
    <property type="entry name" value="Colicin_Pyocin"/>
    <property type="match status" value="1"/>
</dbReference>
<dbReference type="InterPro" id="IPR035900">
    <property type="entry name" value="Colicin_E_sf"/>
</dbReference>
<dbReference type="SUPFAM" id="SSF47345">
    <property type="entry name" value="Colicin E immunity proteins"/>
    <property type="match status" value="1"/>
</dbReference>
<dbReference type="EMBL" id="BRLF01000011">
    <property type="protein sequence ID" value="GKX48955.1"/>
    <property type="molecule type" value="Genomic_DNA"/>
</dbReference>
<evidence type="ECO:0000256" key="2">
    <source>
        <dbReference type="ARBA" id="ARBA00023025"/>
    </source>
</evidence>
<keyword evidence="2" id="KW-0079">Bacteriocin immunity</keyword>
<keyword evidence="5" id="KW-1185">Reference proteome</keyword>
<sequence length="86" mass="9839">MKLKNKFSEYTKDEFLSLITEICDANGGDEYQDSLMEHLINITGYPTVSDVIYYPNEGEDDSPEGILNTIVEWRKSQGLPLFKDSK</sequence>
<comment type="caution">
    <text evidence="4">The sequence shown here is derived from an EMBL/GenBank/DDBJ whole genome shotgun (WGS) entry which is preliminary data.</text>
</comment>
<proteinExistence type="inferred from homology"/>
<dbReference type="CDD" id="cd16363">
    <property type="entry name" value="Col_Im_like"/>
    <property type="match status" value="1"/>
</dbReference>
<dbReference type="RefSeq" id="WP_103160955.1">
    <property type="nucleotide sequence ID" value="NZ_BRCK01000002.1"/>
</dbReference>
<dbReference type="GO" id="GO:0015643">
    <property type="term" value="F:toxic substance binding"/>
    <property type="evidence" value="ECO:0007669"/>
    <property type="project" value="InterPro"/>
</dbReference>
<dbReference type="AlphaFoldDB" id="A0AAI9L3U9"/>
<dbReference type="GO" id="GO:0030153">
    <property type="term" value="P:bacteriocin immunity"/>
    <property type="evidence" value="ECO:0007669"/>
    <property type="project" value="UniProtKB-KW"/>
</dbReference>